<evidence type="ECO:0000313" key="2">
    <source>
        <dbReference type="Proteomes" id="UP000494260"/>
    </source>
</evidence>
<proteinExistence type="predicted"/>
<evidence type="ECO:0000313" key="1">
    <source>
        <dbReference type="EMBL" id="VWC75667.1"/>
    </source>
</evidence>
<organism evidence="1 2">
    <name type="scientific">Burkholderia lata (strain ATCC 17760 / DSM 23089 / LMG 22485 / NCIMB 9086 / R18194 / 383)</name>
    <dbReference type="NCBI Taxonomy" id="482957"/>
    <lineage>
        <taxon>Bacteria</taxon>
        <taxon>Pseudomonadati</taxon>
        <taxon>Pseudomonadota</taxon>
        <taxon>Betaproteobacteria</taxon>
        <taxon>Burkholderiales</taxon>
        <taxon>Burkholderiaceae</taxon>
        <taxon>Burkholderia</taxon>
        <taxon>Burkholderia cepacia complex</taxon>
    </lineage>
</organism>
<protein>
    <submittedName>
        <fullName evidence="1">Uncharacterized protein</fullName>
    </submittedName>
</protein>
<dbReference type="AlphaFoldDB" id="A0A6P2UKX7"/>
<gene>
    <name evidence="1" type="ORF">BLA18109_02873</name>
</gene>
<accession>A0A6P2UKX7</accession>
<reference evidence="1 2" key="1">
    <citation type="submission" date="2019-09" db="EMBL/GenBank/DDBJ databases">
        <authorList>
            <person name="Depoorter E."/>
        </authorList>
    </citation>
    <scope>NUCLEOTIDE SEQUENCE [LARGE SCALE GENOMIC DNA]</scope>
    <source>
        <strain evidence="1">R-18109</strain>
    </source>
</reference>
<sequence>MYSAILFLIAQLINSPYFWKFLERLICHIGSS</sequence>
<dbReference type="Proteomes" id="UP000494260">
    <property type="component" value="Unassembled WGS sequence"/>
</dbReference>
<name>A0A6P2UKX7_BURL3</name>
<dbReference type="EMBL" id="CABVQH010000008">
    <property type="protein sequence ID" value="VWC75667.1"/>
    <property type="molecule type" value="Genomic_DNA"/>
</dbReference>